<proteinExistence type="predicted"/>
<evidence type="ECO:0000256" key="1">
    <source>
        <dbReference type="SAM" id="MobiDB-lite"/>
    </source>
</evidence>
<dbReference type="AlphaFoldDB" id="A0A699XDN1"/>
<gene>
    <name evidence="2" type="ORF">Tci_930171</name>
</gene>
<accession>A0A699XDN1</accession>
<protein>
    <submittedName>
        <fullName evidence="2">Uncharacterized protein</fullName>
    </submittedName>
</protein>
<feature type="non-terminal residue" evidence="2">
    <location>
        <position position="1"/>
    </location>
</feature>
<reference evidence="2" key="1">
    <citation type="journal article" date="2019" name="Sci. Rep.">
        <title>Draft genome of Tanacetum cinerariifolium, the natural source of mosquito coil.</title>
        <authorList>
            <person name="Yamashiro T."/>
            <person name="Shiraishi A."/>
            <person name="Satake H."/>
            <person name="Nakayama K."/>
        </authorList>
    </citation>
    <scope>NUCLEOTIDE SEQUENCE</scope>
</reference>
<evidence type="ECO:0000313" key="2">
    <source>
        <dbReference type="EMBL" id="GFD58202.1"/>
    </source>
</evidence>
<dbReference type="EMBL" id="BKCJ011849862">
    <property type="protein sequence ID" value="GFD58202.1"/>
    <property type="molecule type" value="Genomic_DNA"/>
</dbReference>
<feature type="compositionally biased region" description="Basic and acidic residues" evidence="1">
    <location>
        <begin position="1"/>
        <end position="10"/>
    </location>
</feature>
<organism evidence="2">
    <name type="scientific">Tanacetum cinerariifolium</name>
    <name type="common">Dalmatian daisy</name>
    <name type="synonym">Chrysanthemum cinerariifolium</name>
    <dbReference type="NCBI Taxonomy" id="118510"/>
    <lineage>
        <taxon>Eukaryota</taxon>
        <taxon>Viridiplantae</taxon>
        <taxon>Streptophyta</taxon>
        <taxon>Embryophyta</taxon>
        <taxon>Tracheophyta</taxon>
        <taxon>Spermatophyta</taxon>
        <taxon>Magnoliopsida</taxon>
        <taxon>eudicotyledons</taxon>
        <taxon>Gunneridae</taxon>
        <taxon>Pentapetalae</taxon>
        <taxon>asterids</taxon>
        <taxon>campanulids</taxon>
        <taxon>Asterales</taxon>
        <taxon>Asteraceae</taxon>
        <taxon>Asteroideae</taxon>
        <taxon>Anthemideae</taxon>
        <taxon>Anthemidinae</taxon>
        <taxon>Tanacetum</taxon>
    </lineage>
</organism>
<sequence>GDSVPRDVRDLPVGQRDGSFAADQPVVRGHPKTAGQRGAEEQREEHSRQRLGQGVQNPVLGTEGWHQGQASRHCA</sequence>
<name>A0A699XDN1_TANCI</name>
<feature type="region of interest" description="Disordered" evidence="1">
    <location>
        <begin position="1"/>
        <end position="75"/>
    </location>
</feature>
<comment type="caution">
    <text evidence="2">The sequence shown here is derived from an EMBL/GenBank/DDBJ whole genome shotgun (WGS) entry which is preliminary data.</text>
</comment>
<feature type="compositionally biased region" description="Basic and acidic residues" evidence="1">
    <location>
        <begin position="38"/>
        <end position="48"/>
    </location>
</feature>